<dbReference type="GeneID" id="93693342"/>
<gene>
    <name evidence="2" type="ORF">RUMCAL_02767</name>
</gene>
<dbReference type="Pfam" id="PF00266">
    <property type="entry name" value="Aminotran_5"/>
    <property type="match status" value="1"/>
</dbReference>
<reference evidence="2 3" key="1">
    <citation type="submission" date="2013-07" db="EMBL/GenBank/DDBJ databases">
        <authorList>
            <person name="Weinstock G."/>
            <person name="Sodergren E."/>
            <person name="Wylie T."/>
            <person name="Fulton L."/>
            <person name="Fulton R."/>
            <person name="Fronick C."/>
            <person name="O'Laughlin M."/>
            <person name="Godfrey J."/>
            <person name="Miner T."/>
            <person name="Herter B."/>
            <person name="Appelbaum E."/>
            <person name="Cordes M."/>
            <person name="Lek S."/>
            <person name="Wollam A."/>
            <person name="Pepin K.H."/>
            <person name="Palsikar V.B."/>
            <person name="Mitreva M."/>
            <person name="Wilson R.K."/>
        </authorList>
    </citation>
    <scope>NUCLEOTIDE SEQUENCE [LARGE SCALE GENOMIC DNA]</scope>
    <source>
        <strain evidence="2 3">ATCC 27760</strain>
    </source>
</reference>
<dbReference type="EMBL" id="AWVF01000345">
    <property type="protein sequence ID" value="ERJ90795.1"/>
    <property type="molecule type" value="Genomic_DNA"/>
</dbReference>
<dbReference type="PATRIC" id="fig|411473.3.peg.2323"/>
<dbReference type="PANTHER" id="PTHR43586">
    <property type="entry name" value="CYSTEINE DESULFURASE"/>
    <property type="match status" value="1"/>
</dbReference>
<protein>
    <submittedName>
        <fullName evidence="2">Cysteine desulfurase family protein</fullName>
    </submittedName>
</protein>
<dbReference type="Proteomes" id="UP000016662">
    <property type="component" value="Unassembled WGS sequence"/>
</dbReference>
<organism evidence="2 3">
    <name type="scientific">Ruminococcus callidus ATCC 27760</name>
    <dbReference type="NCBI Taxonomy" id="411473"/>
    <lineage>
        <taxon>Bacteria</taxon>
        <taxon>Bacillati</taxon>
        <taxon>Bacillota</taxon>
        <taxon>Clostridia</taxon>
        <taxon>Eubacteriales</taxon>
        <taxon>Oscillospiraceae</taxon>
        <taxon>Ruminococcus</taxon>
    </lineage>
</organism>
<dbReference type="eggNOG" id="COG0520">
    <property type="taxonomic scope" value="Bacteria"/>
</dbReference>
<dbReference type="Gene3D" id="3.90.1150.10">
    <property type="entry name" value="Aspartate Aminotransferase, domain 1"/>
    <property type="match status" value="1"/>
</dbReference>
<dbReference type="RefSeq" id="WP_021680954.1">
    <property type="nucleotide sequence ID" value="NZ_KI260319.1"/>
</dbReference>
<dbReference type="STRING" id="411473.RUMCAL_02767"/>
<dbReference type="InterPro" id="IPR000192">
    <property type="entry name" value="Aminotrans_V_dom"/>
</dbReference>
<evidence type="ECO:0000313" key="2">
    <source>
        <dbReference type="EMBL" id="ERJ90795.1"/>
    </source>
</evidence>
<dbReference type="SUPFAM" id="SSF53383">
    <property type="entry name" value="PLP-dependent transferases"/>
    <property type="match status" value="1"/>
</dbReference>
<dbReference type="GO" id="GO:0003824">
    <property type="term" value="F:catalytic activity"/>
    <property type="evidence" value="ECO:0007669"/>
    <property type="project" value="UniProtKB-ARBA"/>
</dbReference>
<feature type="domain" description="Aminotransferase class V" evidence="1">
    <location>
        <begin position="3"/>
        <end position="354"/>
    </location>
</feature>
<dbReference type="HOGENOM" id="CLU_003433_2_4_9"/>
<dbReference type="InterPro" id="IPR015424">
    <property type="entry name" value="PyrdxlP-dep_Trfase"/>
</dbReference>
<keyword evidence="3" id="KW-1185">Reference proteome</keyword>
<dbReference type="AlphaFoldDB" id="U2KFB1"/>
<sequence length="392" mass="42444">MTVNFDNAATTYPKPPEVRRAVADAVVRYGNAGRGGHVIAERTSELVYHARETVAEFFDAKVENTIFTLNCTHALNVAIQGILKSGDHVIFSDLEHNSVYRPIMALARAGKVTYSMLEVSADNSETLRRLAGLVRPNTKAVVCTIASNVTGQILPYREIAQFCRSRNICMIADGAQACGILPLSLERDGMHILCTAGHKGLYGSTGTGILMTDCTFPIQPLMQGGTGSASRSPEQPDFLPDRLECGTLNVIGAASLCAGIDFVRRQTVAGLYRHESHLCQLLCDALAEIPEITVYRQPDVAYVPIVSFTVAGASPEETADYLNRQGFCLRAGLHCAPLAHEKLGTKDGTVRFAPSVFSRASDTLRLAANLKNYVNILKSPENLLKNSGDMLQ</sequence>
<dbReference type="PANTHER" id="PTHR43586:SF4">
    <property type="entry name" value="ISOPENICILLIN N EPIMERASE"/>
    <property type="match status" value="1"/>
</dbReference>
<dbReference type="OrthoDB" id="9804366at2"/>
<accession>U2KFB1</accession>
<dbReference type="InterPro" id="IPR015421">
    <property type="entry name" value="PyrdxlP-dep_Trfase_major"/>
</dbReference>
<name>U2KFB1_9FIRM</name>
<comment type="caution">
    <text evidence="2">The sequence shown here is derived from an EMBL/GenBank/DDBJ whole genome shotgun (WGS) entry which is preliminary data.</text>
</comment>
<dbReference type="Gene3D" id="3.40.640.10">
    <property type="entry name" value="Type I PLP-dependent aspartate aminotransferase-like (Major domain)"/>
    <property type="match status" value="1"/>
</dbReference>
<proteinExistence type="predicted"/>
<evidence type="ECO:0000259" key="1">
    <source>
        <dbReference type="Pfam" id="PF00266"/>
    </source>
</evidence>
<evidence type="ECO:0000313" key="3">
    <source>
        <dbReference type="Proteomes" id="UP000016662"/>
    </source>
</evidence>
<dbReference type="InterPro" id="IPR015422">
    <property type="entry name" value="PyrdxlP-dep_Trfase_small"/>
</dbReference>